<reference evidence="1 2" key="1">
    <citation type="submission" date="2014-04" db="EMBL/GenBank/DDBJ databases">
        <authorList>
            <consortium name="DOE Joint Genome Institute"/>
            <person name="Kuo A."/>
            <person name="Zuccaro A."/>
            <person name="Kohler A."/>
            <person name="Nagy L.G."/>
            <person name="Floudas D."/>
            <person name="Copeland A."/>
            <person name="Barry K.W."/>
            <person name="Cichocki N."/>
            <person name="Veneault-Fourrey C."/>
            <person name="LaButti K."/>
            <person name="Lindquist E.A."/>
            <person name="Lipzen A."/>
            <person name="Lundell T."/>
            <person name="Morin E."/>
            <person name="Murat C."/>
            <person name="Sun H."/>
            <person name="Tunlid A."/>
            <person name="Henrissat B."/>
            <person name="Grigoriev I.V."/>
            <person name="Hibbett D.S."/>
            <person name="Martin F."/>
            <person name="Nordberg H.P."/>
            <person name="Cantor M.N."/>
            <person name="Hua S.X."/>
        </authorList>
    </citation>
    <scope>NUCLEOTIDE SEQUENCE [LARGE SCALE GENOMIC DNA]</scope>
    <source>
        <strain evidence="1 2">MAFF 305830</strain>
    </source>
</reference>
<dbReference type="OrthoDB" id="10640998at2759"/>
<proteinExistence type="predicted"/>
<name>A0A0C3BS86_SERVB</name>
<protein>
    <submittedName>
        <fullName evidence="1">Uncharacterized protein</fullName>
    </submittedName>
</protein>
<dbReference type="EMBL" id="KN824277">
    <property type="protein sequence ID" value="KIM34251.1"/>
    <property type="molecule type" value="Genomic_DNA"/>
</dbReference>
<organism evidence="1 2">
    <name type="scientific">Serendipita vermifera MAFF 305830</name>
    <dbReference type="NCBI Taxonomy" id="933852"/>
    <lineage>
        <taxon>Eukaryota</taxon>
        <taxon>Fungi</taxon>
        <taxon>Dikarya</taxon>
        <taxon>Basidiomycota</taxon>
        <taxon>Agaricomycotina</taxon>
        <taxon>Agaricomycetes</taxon>
        <taxon>Sebacinales</taxon>
        <taxon>Serendipitaceae</taxon>
        <taxon>Serendipita</taxon>
    </lineage>
</organism>
<dbReference type="Proteomes" id="UP000054097">
    <property type="component" value="Unassembled WGS sequence"/>
</dbReference>
<accession>A0A0C3BS86</accession>
<dbReference type="HOGENOM" id="CLU_1261971_0_0_1"/>
<sequence>MSDPFIGMTVVDNVSFPVLEVDVLSPAPSSYCASESQFSDDGNHSSLVGEALGDGNRLTVELLGDSTQPATFDFRGWEWGTGVDRGMINQPTPRQRTLSLLTVHAQAVPVTALRPIPATVPESLPSLYAPSQAEDEEYDDEDGATEADSIYFCNGTQDAQIRTSSSVIVGPTTGIMDTTPEVGFDAPEAFADFEDLGLIVAALRVGAEDNAGNGGEM</sequence>
<keyword evidence="2" id="KW-1185">Reference proteome</keyword>
<evidence type="ECO:0000313" key="2">
    <source>
        <dbReference type="Proteomes" id="UP000054097"/>
    </source>
</evidence>
<evidence type="ECO:0000313" key="1">
    <source>
        <dbReference type="EMBL" id="KIM34251.1"/>
    </source>
</evidence>
<dbReference type="AlphaFoldDB" id="A0A0C3BS86"/>
<gene>
    <name evidence="1" type="ORF">M408DRAFT_325703</name>
</gene>
<reference evidence="2" key="2">
    <citation type="submission" date="2015-01" db="EMBL/GenBank/DDBJ databases">
        <title>Evolutionary Origins and Diversification of the Mycorrhizal Mutualists.</title>
        <authorList>
            <consortium name="DOE Joint Genome Institute"/>
            <consortium name="Mycorrhizal Genomics Consortium"/>
            <person name="Kohler A."/>
            <person name="Kuo A."/>
            <person name="Nagy L.G."/>
            <person name="Floudas D."/>
            <person name="Copeland A."/>
            <person name="Barry K.W."/>
            <person name="Cichocki N."/>
            <person name="Veneault-Fourrey C."/>
            <person name="LaButti K."/>
            <person name="Lindquist E.A."/>
            <person name="Lipzen A."/>
            <person name="Lundell T."/>
            <person name="Morin E."/>
            <person name="Murat C."/>
            <person name="Riley R."/>
            <person name="Ohm R."/>
            <person name="Sun H."/>
            <person name="Tunlid A."/>
            <person name="Henrissat B."/>
            <person name="Grigoriev I.V."/>
            <person name="Hibbett D.S."/>
            <person name="Martin F."/>
        </authorList>
    </citation>
    <scope>NUCLEOTIDE SEQUENCE [LARGE SCALE GENOMIC DNA]</scope>
    <source>
        <strain evidence="2">MAFF 305830</strain>
    </source>
</reference>